<evidence type="ECO:0000256" key="1">
    <source>
        <dbReference type="SAM" id="MobiDB-lite"/>
    </source>
</evidence>
<dbReference type="CDD" id="cd14743">
    <property type="entry name" value="PAAR_CT_1"/>
    <property type="match status" value="1"/>
</dbReference>
<evidence type="ECO:0000313" key="3">
    <source>
        <dbReference type="Proteomes" id="UP000032487"/>
    </source>
</evidence>
<proteinExistence type="predicted"/>
<comment type="caution">
    <text evidence="2">The sequence shown here is derived from an EMBL/GenBank/DDBJ whole genome shotgun (WGS) entry which is preliminary data.</text>
</comment>
<dbReference type="RefSeq" id="WP_045160063.1">
    <property type="nucleotide sequence ID" value="NZ_JYHV01000002.1"/>
</dbReference>
<organism evidence="2 3">
    <name type="scientific">Stutzerimonas stutzeri</name>
    <name type="common">Pseudomonas stutzeri</name>
    <dbReference type="NCBI Taxonomy" id="316"/>
    <lineage>
        <taxon>Bacteria</taxon>
        <taxon>Pseudomonadati</taxon>
        <taxon>Pseudomonadota</taxon>
        <taxon>Gammaproteobacteria</taxon>
        <taxon>Pseudomonadales</taxon>
        <taxon>Pseudomonadaceae</taxon>
        <taxon>Stutzerimonas</taxon>
    </lineage>
</organism>
<evidence type="ECO:0000313" key="2">
    <source>
        <dbReference type="EMBL" id="KJH85160.1"/>
    </source>
</evidence>
<name>A0A0D9AVT6_STUST</name>
<dbReference type="Gene3D" id="2.60.200.60">
    <property type="match status" value="1"/>
</dbReference>
<dbReference type="Proteomes" id="UP000032487">
    <property type="component" value="Unassembled WGS sequence"/>
</dbReference>
<sequence>MSGKPAARLGDPTDCPKKGHGTNPIAAGSPDVLFDGLPAARMGDPTSCGSALASAVIPTVLINGKPATTVGTVGSHSNTVVAGSGTVIIGASGGGAAFSAPSAMPATAVAAVATSKASASAETSTTATAATAVATALVGALVPAAQAAETTTEELDYRLSLKRSGNRILTPLQIPDFKELKDGSTENSETIDFLVTNRKQPPDSLTLEVLDGSTLLYAEPNTATLLPAGEHIWQWDGYNQAGVLDTKVLKSPNLKVRLTAVKGGQQQIEELSLSNDAEEIEWVDTRIDRLAQLVEITLRPSFSDGGVSGKDDNLTAKTFTELQAMAKAGIERYWSRDGSRAQGVGAPIQTAKGVYKVKVVADVNTEPSAKNFPLISSLSADFGRSTSFAMFKKIYHNQGFWSAANYPEGFADGDFEHTAAHEVGHLILNEYGDGGLVPEYSWSHKETSTVLTQSPVAKHPVPGSGEVDVMHYHSDSPRGPRGYQDYWNRAVASEQDVKGLLWLSRVQFDD</sequence>
<dbReference type="EMBL" id="JYHV01000002">
    <property type="protein sequence ID" value="KJH85160.1"/>
    <property type="molecule type" value="Genomic_DNA"/>
</dbReference>
<evidence type="ECO:0008006" key="4">
    <source>
        <dbReference type="Google" id="ProtNLM"/>
    </source>
</evidence>
<feature type="region of interest" description="Disordered" evidence="1">
    <location>
        <begin position="1"/>
        <end position="28"/>
    </location>
</feature>
<dbReference type="OrthoDB" id="6686920at2"/>
<accession>A0A0D9AVT6</accession>
<reference evidence="2 3" key="1">
    <citation type="submission" date="2015-02" db="EMBL/GenBank/DDBJ databases">
        <title>Draft genome sequence of Pseudomonas stutzeri NT0128 isolated from wheat (Triticum turgidum) rhizosphere.</title>
        <authorList>
            <person name="Tovi N."/>
            <person name="Frenk S."/>
            <person name="Hadar Y."/>
            <person name="Minz D."/>
        </authorList>
    </citation>
    <scope>NUCLEOTIDE SEQUENCE [LARGE SCALE GENOMIC DNA]</scope>
    <source>
        <strain evidence="2 3">NT0128</strain>
    </source>
</reference>
<dbReference type="InterPro" id="IPR008727">
    <property type="entry name" value="PAAR_motif"/>
</dbReference>
<dbReference type="Pfam" id="PF05488">
    <property type="entry name" value="PAAR_motif"/>
    <property type="match status" value="1"/>
</dbReference>
<protein>
    <recommendedName>
        <fullName evidence="4">Zn-binding Pro-Ala-Ala-Arg (PAAR) domain-containing protein, incolved in TypeVI secretion</fullName>
    </recommendedName>
</protein>
<gene>
    <name evidence="2" type="ORF">UF78_00520</name>
</gene>
<dbReference type="PATRIC" id="fig|316.101.peg.3433"/>
<dbReference type="AlphaFoldDB" id="A0A0D9AVT6"/>